<evidence type="ECO:0000256" key="1">
    <source>
        <dbReference type="SAM" id="Coils"/>
    </source>
</evidence>
<comment type="caution">
    <text evidence="2">The sequence shown here is derived from an EMBL/GenBank/DDBJ whole genome shotgun (WGS) entry which is preliminary data.</text>
</comment>
<dbReference type="EMBL" id="AHOT01000020">
    <property type="protein sequence ID" value="EIM15785.1"/>
    <property type="molecule type" value="Genomic_DNA"/>
</dbReference>
<dbReference type="Proteomes" id="UP000003790">
    <property type="component" value="Chromosome"/>
</dbReference>
<proteinExistence type="predicted"/>
<name>A0AB33WS01_9PSED</name>
<accession>A0AB33WS01</accession>
<reference evidence="2 3" key="1">
    <citation type="journal article" date="2012" name="PLoS Genet.">
        <title>Comparative Genomics of Plant-Associated Pseudomonas spp.: Insights into Diversity and Inheritance of Traits Involved in Multitrophic Interactions.</title>
        <authorList>
            <person name="Loper J.E."/>
            <person name="Hassan K.A."/>
            <person name="Mavrodi D.V."/>
            <person name="Davis E.W.II."/>
            <person name="Lim C.K."/>
            <person name="Shaffer B.T."/>
            <person name="Elbourne L.D."/>
            <person name="Stockwell V.O."/>
            <person name="Hartney S.L."/>
            <person name="Breakwell K."/>
            <person name="Henkels M.D."/>
            <person name="Tetu S.G."/>
            <person name="Rangel L.I."/>
            <person name="Kidarsa T.A."/>
            <person name="Wilson N.L."/>
            <person name="van de Mortel J.E."/>
            <person name="Song C."/>
            <person name="Blumhagen R."/>
            <person name="Radune D."/>
            <person name="Hostetler J.B."/>
            <person name="Brinkac L.M."/>
            <person name="Durkin A.S."/>
            <person name="Kluepfel D.A."/>
            <person name="Wechter W.P."/>
            <person name="Anderson A.J."/>
            <person name="Kim Y.C."/>
            <person name="Pierson L.S.III."/>
            <person name="Pierson E.A."/>
            <person name="Lindow S.E."/>
            <person name="Kobayashi D.Y."/>
            <person name="Raaijmakers J.M."/>
            <person name="Weller D.M."/>
            <person name="Thomashow L.S."/>
            <person name="Allen A.E."/>
            <person name="Paulsen I.T."/>
        </authorList>
    </citation>
    <scope>NUCLEOTIDE SEQUENCE [LARGE SCALE GENOMIC DNA]</scope>
    <source>
        <strain evidence="2 3">O6</strain>
    </source>
</reference>
<sequence length="131" mass="13985">MMIDLNPPARLPSLAEFALPGAAGSESPASDPFDLRTAITRATNAAPDGVLEAKKKRIRLLRKQIEQLQQRLRKANERLAMVQSAARHRATDAHMQALSAARAQAQAASSALSMAQVALFQAESAVIGSEV</sequence>
<evidence type="ECO:0000313" key="2">
    <source>
        <dbReference type="EMBL" id="EIM15785.1"/>
    </source>
</evidence>
<evidence type="ECO:0000313" key="3">
    <source>
        <dbReference type="Proteomes" id="UP000003790"/>
    </source>
</evidence>
<feature type="coiled-coil region" evidence="1">
    <location>
        <begin position="51"/>
        <end position="85"/>
    </location>
</feature>
<gene>
    <name evidence="2" type="ORF">PchlO6_2621</name>
</gene>
<dbReference type="AlphaFoldDB" id="A0AB33WS01"/>
<organism evidence="2 3">
    <name type="scientific">Pseudomonas chlororaphis O6</name>
    <dbReference type="NCBI Taxonomy" id="1037915"/>
    <lineage>
        <taxon>Bacteria</taxon>
        <taxon>Pseudomonadati</taxon>
        <taxon>Pseudomonadota</taxon>
        <taxon>Gammaproteobacteria</taxon>
        <taxon>Pseudomonadales</taxon>
        <taxon>Pseudomonadaceae</taxon>
        <taxon>Pseudomonas</taxon>
    </lineage>
</organism>
<protein>
    <submittedName>
        <fullName evidence="2">Uncharacterized protein</fullName>
    </submittedName>
</protein>
<keyword evidence="1" id="KW-0175">Coiled coil</keyword>